<dbReference type="SUPFAM" id="SSF110296">
    <property type="entry name" value="Oligoxyloglucan reducing end-specific cellobiohydrolase"/>
    <property type="match status" value="1"/>
</dbReference>
<evidence type="ECO:0008006" key="3">
    <source>
        <dbReference type="Google" id="ProtNLM"/>
    </source>
</evidence>
<dbReference type="EMBL" id="LCJG01000052">
    <property type="protein sequence ID" value="KKT71938.1"/>
    <property type="molecule type" value="Genomic_DNA"/>
</dbReference>
<gene>
    <name evidence="1" type="ORF">UW68_C0052G0003</name>
</gene>
<dbReference type="AlphaFoldDB" id="A0A0G1JKP4"/>
<evidence type="ECO:0000313" key="1">
    <source>
        <dbReference type="EMBL" id="KKT71938.1"/>
    </source>
</evidence>
<accession>A0A0G1JKP4</accession>
<dbReference type="PROSITE" id="PS51318">
    <property type="entry name" value="TAT"/>
    <property type="match status" value="1"/>
</dbReference>
<dbReference type="STRING" id="1618384.UW68_C0052G0003"/>
<protein>
    <recommendedName>
        <fullName evidence="3">Glycosyl hydrolase</fullName>
    </recommendedName>
</protein>
<reference evidence="1 2" key="1">
    <citation type="journal article" date="2015" name="Nature">
        <title>rRNA introns, odd ribosomes, and small enigmatic genomes across a large radiation of phyla.</title>
        <authorList>
            <person name="Brown C.T."/>
            <person name="Hug L.A."/>
            <person name="Thomas B.C."/>
            <person name="Sharon I."/>
            <person name="Castelle C.J."/>
            <person name="Singh A."/>
            <person name="Wilkins M.J."/>
            <person name="Williams K.H."/>
            <person name="Banfield J.F."/>
        </authorList>
    </citation>
    <scope>NUCLEOTIDE SEQUENCE [LARGE SCALE GENOMIC DNA]</scope>
</reference>
<dbReference type="InterPro" id="IPR006311">
    <property type="entry name" value="TAT_signal"/>
</dbReference>
<name>A0A0G1JKP4_9BACT</name>
<organism evidence="1 2">
    <name type="scientific">Candidatus Collierbacteria bacterium GW2011_GWB1_44_6</name>
    <dbReference type="NCBI Taxonomy" id="1618384"/>
    <lineage>
        <taxon>Bacteria</taxon>
        <taxon>Candidatus Collieribacteriota</taxon>
    </lineage>
</organism>
<evidence type="ECO:0000313" key="2">
    <source>
        <dbReference type="Proteomes" id="UP000034835"/>
    </source>
</evidence>
<dbReference type="InterPro" id="IPR015943">
    <property type="entry name" value="WD40/YVTN_repeat-like_dom_sf"/>
</dbReference>
<proteinExistence type="predicted"/>
<sequence length="412" mass="45083">MSELSRRDFLKVSGSALVGGVLPLDVFHTLSPENKDPLLEWREIGPHLGNQDGIRALFVSPHNQNTIVAGTWEKGALQTNDGGSTWNQRLLPHPKDIDPYINIVRDMIPLKDDLVLVLSDYSISVIKLSDPHFNQDVSIEEDKMTSGPQTACVVGDEVIIAGFSGVYKTKINKLITHDPTTGVYDWGQPIPVGSLKTHMIRSVAYDKEHHVIYAGGWLSPKDLQTGNLWPGTGLYVSNDGGESFTKHPLHDQMLDPNGPMSINTIVTLNFRGHDIVLIGGEGNGVGQTYSPEELPFFRIIIDGKLYDTNLCNNSGLKKAGGYGLVAPQKGIVASVASFNLDQLIKGEKLLYETVARHDFGEIYFGAGHLCLTHQADGRYQLATGGRLWTTGNPVQVRVSEIDNPKNALAKTK</sequence>
<dbReference type="Proteomes" id="UP000034835">
    <property type="component" value="Unassembled WGS sequence"/>
</dbReference>
<dbReference type="Gene3D" id="2.130.10.10">
    <property type="entry name" value="YVTN repeat-like/Quinoprotein amine dehydrogenase"/>
    <property type="match status" value="1"/>
</dbReference>
<comment type="caution">
    <text evidence="1">The sequence shown here is derived from an EMBL/GenBank/DDBJ whole genome shotgun (WGS) entry which is preliminary data.</text>
</comment>